<dbReference type="GO" id="GO:0008168">
    <property type="term" value="F:methyltransferase activity"/>
    <property type="evidence" value="ECO:0007669"/>
    <property type="project" value="UniProtKB-KW"/>
</dbReference>
<name>A0A964T1V1_9HYPH</name>
<gene>
    <name evidence="1" type="ORF">E4O86_01735</name>
</gene>
<keyword evidence="1" id="KW-0489">Methyltransferase</keyword>
<evidence type="ECO:0000313" key="2">
    <source>
        <dbReference type="Proteomes" id="UP000773614"/>
    </source>
</evidence>
<protein>
    <submittedName>
        <fullName evidence="1">Class I SAM-dependent methyltransferase</fullName>
    </submittedName>
</protein>
<dbReference type="SUPFAM" id="SSF53335">
    <property type="entry name" value="S-adenosyl-L-methionine-dependent methyltransferases"/>
    <property type="match status" value="1"/>
</dbReference>
<dbReference type="CDD" id="cd02440">
    <property type="entry name" value="AdoMet_MTases"/>
    <property type="match status" value="1"/>
</dbReference>
<keyword evidence="1" id="KW-0808">Transferase</keyword>
<sequence length="255" mass="28927">MEPFERLRAWDPATPLEAVMEGLKFRVVTAEYEKHQTTTDEVIVLKPRAFFQRYVNLYRGRACRQILDLGVWEGGSALLLAAIFAPEKLVGVDISAPRPGFDAVRASHPLGRRISIHYETSQDDEAKLAAIIASEFEGPIDLIIDDASHLYAPTRRAFEIAFPHLRPGGFYVIEDWGWAHWAGSWQTTSLWRDQPAMSNFVFELSMACAARPRLIESVTVTSEYAIVRKNMKAPIGEPLRLDEICLRQGREFRPI</sequence>
<dbReference type="RefSeq" id="WP_161138787.1">
    <property type="nucleotide sequence ID" value="NZ_SPKJ01000003.1"/>
</dbReference>
<dbReference type="Pfam" id="PF13578">
    <property type="entry name" value="Methyltransf_24"/>
    <property type="match status" value="1"/>
</dbReference>
<dbReference type="Proteomes" id="UP000773614">
    <property type="component" value="Unassembled WGS sequence"/>
</dbReference>
<organism evidence="1 2">
    <name type="scientific">Propylenella binzhouense</name>
    <dbReference type="NCBI Taxonomy" id="2555902"/>
    <lineage>
        <taxon>Bacteria</taxon>
        <taxon>Pseudomonadati</taxon>
        <taxon>Pseudomonadota</taxon>
        <taxon>Alphaproteobacteria</taxon>
        <taxon>Hyphomicrobiales</taxon>
        <taxon>Propylenellaceae</taxon>
        <taxon>Propylenella</taxon>
    </lineage>
</organism>
<comment type="caution">
    <text evidence="1">The sequence shown here is derived from an EMBL/GenBank/DDBJ whole genome shotgun (WGS) entry which is preliminary data.</text>
</comment>
<dbReference type="EMBL" id="SPKJ01000003">
    <property type="protein sequence ID" value="MYZ46442.1"/>
    <property type="molecule type" value="Genomic_DNA"/>
</dbReference>
<dbReference type="Gene3D" id="3.40.50.150">
    <property type="entry name" value="Vaccinia Virus protein VP39"/>
    <property type="match status" value="1"/>
</dbReference>
<dbReference type="OrthoDB" id="9816424at2"/>
<dbReference type="GO" id="GO:0032259">
    <property type="term" value="P:methylation"/>
    <property type="evidence" value="ECO:0007669"/>
    <property type="project" value="UniProtKB-KW"/>
</dbReference>
<dbReference type="AlphaFoldDB" id="A0A964T1V1"/>
<dbReference type="InterPro" id="IPR029063">
    <property type="entry name" value="SAM-dependent_MTases_sf"/>
</dbReference>
<reference evidence="1" key="1">
    <citation type="submission" date="2019-03" db="EMBL/GenBank/DDBJ databases">
        <title>Afifella sp. nov., isolated from activated sludge.</title>
        <authorList>
            <person name="Li Q."/>
            <person name="Liu Y."/>
        </authorList>
    </citation>
    <scope>NUCLEOTIDE SEQUENCE</scope>
    <source>
        <strain evidence="1">L72</strain>
    </source>
</reference>
<evidence type="ECO:0000313" key="1">
    <source>
        <dbReference type="EMBL" id="MYZ46442.1"/>
    </source>
</evidence>
<proteinExistence type="predicted"/>
<accession>A0A964T1V1</accession>
<keyword evidence="2" id="KW-1185">Reference proteome</keyword>